<feature type="chain" id="PRO_5002855937" description="ETFB lysine methyltransferase" evidence="6">
    <location>
        <begin position="20"/>
        <end position="390"/>
    </location>
</feature>
<evidence type="ECO:0000256" key="3">
    <source>
        <dbReference type="ARBA" id="ARBA00037932"/>
    </source>
</evidence>
<keyword evidence="8" id="KW-1185">Reference proteome</keyword>
<dbReference type="eggNOG" id="ENOG502QQTZ">
    <property type="taxonomic scope" value="Eukaryota"/>
</dbReference>
<feature type="signal peptide" evidence="6">
    <location>
        <begin position="1"/>
        <end position="19"/>
    </location>
</feature>
<dbReference type="GO" id="GO:0016279">
    <property type="term" value="F:protein-lysine N-methyltransferase activity"/>
    <property type="evidence" value="ECO:0007669"/>
    <property type="project" value="TreeGrafter"/>
</dbReference>
<evidence type="ECO:0000256" key="2">
    <source>
        <dbReference type="ARBA" id="ARBA00022679"/>
    </source>
</evidence>
<evidence type="ECO:0000256" key="1">
    <source>
        <dbReference type="ARBA" id="ARBA00022603"/>
    </source>
</evidence>
<evidence type="ECO:0000256" key="6">
    <source>
        <dbReference type="SAM" id="SignalP"/>
    </source>
</evidence>
<organism evidence="7 8">
    <name type="scientific">Phaeodactylum tricornutum (strain CCAP 1055/1)</name>
    <dbReference type="NCBI Taxonomy" id="556484"/>
    <lineage>
        <taxon>Eukaryota</taxon>
        <taxon>Sar</taxon>
        <taxon>Stramenopiles</taxon>
        <taxon>Ochrophyta</taxon>
        <taxon>Bacillariophyta</taxon>
        <taxon>Bacillariophyceae</taxon>
        <taxon>Bacillariophycidae</taxon>
        <taxon>Naviculales</taxon>
        <taxon>Phaeodactylaceae</taxon>
        <taxon>Phaeodactylum</taxon>
    </lineage>
</organism>
<evidence type="ECO:0000313" key="7">
    <source>
        <dbReference type="EMBL" id="EEC45153.1"/>
    </source>
</evidence>
<dbReference type="GeneID" id="7195105"/>
<dbReference type="PANTHER" id="PTHR43648">
    <property type="entry name" value="ELECTRON TRANSFER FLAVOPROTEIN BETA SUBUNIT LYSINE METHYLTRANSFERASE"/>
    <property type="match status" value="1"/>
</dbReference>
<dbReference type="InParanoid" id="B7G8E4"/>
<dbReference type="Proteomes" id="UP000000759">
    <property type="component" value="Chromosome 19"/>
</dbReference>
<dbReference type="SUPFAM" id="SSF53335">
    <property type="entry name" value="S-adenosyl-L-methionine-dependent methyltransferases"/>
    <property type="match status" value="1"/>
</dbReference>
<dbReference type="EMBL" id="CM000621">
    <property type="protein sequence ID" value="EEC45153.1"/>
    <property type="molecule type" value="Genomic_DNA"/>
</dbReference>
<reference evidence="7 8" key="1">
    <citation type="journal article" date="2008" name="Nature">
        <title>The Phaeodactylum genome reveals the evolutionary history of diatom genomes.</title>
        <authorList>
            <person name="Bowler C."/>
            <person name="Allen A.E."/>
            <person name="Badger J.H."/>
            <person name="Grimwood J."/>
            <person name="Jabbari K."/>
            <person name="Kuo A."/>
            <person name="Maheswari U."/>
            <person name="Martens C."/>
            <person name="Maumus F."/>
            <person name="Otillar R.P."/>
            <person name="Rayko E."/>
            <person name="Salamov A."/>
            <person name="Vandepoele K."/>
            <person name="Beszteri B."/>
            <person name="Gruber A."/>
            <person name="Heijde M."/>
            <person name="Katinka M."/>
            <person name="Mock T."/>
            <person name="Valentin K."/>
            <person name="Verret F."/>
            <person name="Berges J.A."/>
            <person name="Brownlee C."/>
            <person name="Cadoret J.P."/>
            <person name="Chiovitti A."/>
            <person name="Choi C.J."/>
            <person name="Coesel S."/>
            <person name="De Martino A."/>
            <person name="Detter J.C."/>
            <person name="Durkin C."/>
            <person name="Falciatore A."/>
            <person name="Fournet J."/>
            <person name="Haruta M."/>
            <person name="Huysman M.J."/>
            <person name="Jenkins B.D."/>
            <person name="Jiroutova K."/>
            <person name="Jorgensen R.E."/>
            <person name="Joubert Y."/>
            <person name="Kaplan A."/>
            <person name="Kroger N."/>
            <person name="Kroth P.G."/>
            <person name="La Roche J."/>
            <person name="Lindquist E."/>
            <person name="Lommer M."/>
            <person name="Martin-Jezequel V."/>
            <person name="Lopez P.J."/>
            <person name="Lucas S."/>
            <person name="Mangogna M."/>
            <person name="McGinnis K."/>
            <person name="Medlin L.K."/>
            <person name="Montsant A."/>
            <person name="Oudot-Le Secq M.P."/>
            <person name="Napoli C."/>
            <person name="Obornik M."/>
            <person name="Parker M.S."/>
            <person name="Petit J.L."/>
            <person name="Porcel B.M."/>
            <person name="Poulsen N."/>
            <person name="Robison M."/>
            <person name="Rychlewski L."/>
            <person name="Rynearson T.A."/>
            <person name="Schmutz J."/>
            <person name="Shapiro H."/>
            <person name="Siaut M."/>
            <person name="Stanley M."/>
            <person name="Sussman M.R."/>
            <person name="Taylor A.R."/>
            <person name="Vardi A."/>
            <person name="von Dassow P."/>
            <person name="Vyverman W."/>
            <person name="Willis A."/>
            <person name="Wyrwicz L.S."/>
            <person name="Rokhsar D.S."/>
            <person name="Weissenbach J."/>
            <person name="Armbrust E.V."/>
            <person name="Green B.R."/>
            <person name="Van de Peer Y."/>
            <person name="Grigoriev I.V."/>
        </authorList>
    </citation>
    <scope>NUCLEOTIDE SEQUENCE [LARGE SCALE GENOMIC DNA]</scope>
    <source>
        <strain evidence="7 8">CCAP 1055/1</strain>
    </source>
</reference>
<dbReference type="InterPro" id="IPR029063">
    <property type="entry name" value="SAM-dependent_MTases_sf"/>
</dbReference>
<comment type="similarity">
    <text evidence="3">Belongs to the methyltransferase superfamily. ETFBKMT family.</text>
</comment>
<keyword evidence="2" id="KW-0808">Transferase</keyword>
<dbReference type="STRING" id="556484.B7G8E4"/>
<dbReference type="AlphaFoldDB" id="B7G8E4"/>
<evidence type="ECO:0000256" key="4">
    <source>
        <dbReference type="ARBA" id="ARBA00041867"/>
    </source>
</evidence>
<dbReference type="Pfam" id="PF06325">
    <property type="entry name" value="PrmA"/>
    <property type="match status" value="1"/>
</dbReference>
<dbReference type="InterPro" id="IPR050078">
    <property type="entry name" value="Ribosomal_L11_MeTrfase_PrmA"/>
</dbReference>
<reference evidence="8" key="2">
    <citation type="submission" date="2008-08" db="EMBL/GenBank/DDBJ databases">
        <authorList>
            <consortium name="Diatom Consortium"/>
            <person name="Grigoriev I."/>
            <person name="Grimwood J."/>
            <person name="Kuo A."/>
            <person name="Otillar R.P."/>
            <person name="Salamov A."/>
            <person name="Detter J.C."/>
            <person name="Lindquist E."/>
            <person name="Shapiro H."/>
            <person name="Lucas S."/>
            <person name="Glavina del Rio T."/>
            <person name="Pitluck S."/>
            <person name="Rokhsar D."/>
            <person name="Bowler C."/>
        </authorList>
    </citation>
    <scope>GENOME REANNOTATION</scope>
    <source>
        <strain evidence="8">CCAP 1055/1</strain>
    </source>
</reference>
<dbReference type="PANTHER" id="PTHR43648:SF1">
    <property type="entry name" value="ELECTRON TRANSFER FLAVOPROTEIN BETA SUBUNIT LYSINE METHYLTRANSFERASE"/>
    <property type="match status" value="1"/>
</dbReference>
<dbReference type="GO" id="GO:0032259">
    <property type="term" value="P:methylation"/>
    <property type="evidence" value="ECO:0007669"/>
    <property type="project" value="UniProtKB-KW"/>
</dbReference>
<gene>
    <name evidence="7" type="ORF">PHATRDRAFT_29861</name>
</gene>
<evidence type="ECO:0000313" key="8">
    <source>
        <dbReference type="Proteomes" id="UP000000759"/>
    </source>
</evidence>
<evidence type="ECO:0000256" key="5">
    <source>
        <dbReference type="ARBA" id="ARBA00042266"/>
    </source>
</evidence>
<accession>B7G8E4</accession>
<name>B7G8E4_PHATC</name>
<proteinExistence type="inferred from homology"/>
<dbReference type="Gene3D" id="3.40.50.150">
    <property type="entry name" value="Vaccinia Virus protein VP39"/>
    <property type="match status" value="1"/>
</dbReference>
<dbReference type="PaxDb" id="2850-Phatr29861"/>
<sequence>MTGRSTLYFVVQFIVAVNAFKAPTLGSPQGLRFNALTRFSSKSHDSALETEATLRSITFCNLPKEDDPDLLCDFLMEIGACSTAITDADRGTDMEQPVFSEPGADPWQDRLQWTAPVWNRCNVTAHFPASAQIGGVLEMVAETFPNQYPDLQDFVLETLPNRDWVVHVQKGWLPIVVNDKFVLRFPWHKHSDVQKVAWNLNSNDFFELELQGGIAFGTGEHPTTQLCLAWVDQVITDKLEQSNGKIHLLDYGSGSGVLGMAACILAPHQVAAIGIDIDSLLLKAHKSAREHVAEQEGDHSANLDSLFLPSDLEETKYDVCVANILAAPLVTLAPVLYSMLLPGAVLGMSGILPDQGDMVVEAYTKAGFASMTIQKEQGNWLLVTGNKPIM</sequence>
<dbReference type="OrthoDB" id="419617at2759"/>
<dbReference type="KEGG" id="pti:PHATRDRAFT_29861"/>
<keyword evidence="6" id="KW-0732">Signal</keyword>
<keyword evidence="1" id="KW-0489">Methyltransferase</keyword>
<protein>
    <recommendedName>
        <fullName evidence="5">ETFB lysine methyltransferase</fullName>
    </recommendedName>
    <alternativeName>
        <fullName evidence="4">Protein N-lysine methyltransferase METTL20</fullName>
    </alternativeName>
</protein>
<dbReference type="RefSeq" id="XP_002183453.1">
    <property type="nucleotide sequence ID" value="XM_002183417.1"/>
</dbReference>